<organism evidence="1 2">
    <name type="scientific">Formicincola oecophyllae</name>
    <dbReference type="NCBI Taxonomy" id="2558361"/>
    <lineage>
        <taxon>Bacteria</taxon>
        <taxon>Pseudomonadati</taxon>
        <taxon>Pseudomonadota</taxon>
        <taxon>Alphaproteobacteria</taxon>
        <taxon>Acetobacterales</taxon>
        <taxon>Acetobacteraceae</taxon>
        <taxon>Formicincola</taxon>
    </lineage>
</organism>
<dbReference type="RefSeq" id="WP_141442879.1">
    <property type="nucleotide sequence ID" value="NZ_CP038231.1"/>
</dbReference>
<gene>
    <name evidence="1" type="ORF">E3E12_02270</name>
</gene>
<protein>
    <recommendedName>
        <fullName evidence="3">Pectate lyase superfamily protein domain-containing protein</fullName>
    </recommendedName>
</protein>
<dbReference type="InterPro" id="IPR012334">
    <property type="entry name" value="Pectin_lyas_fold"/>
</dbReference>
<dbReference type="EMBL" id="CP038231">
    <property type="protein sequence ID" value="QDH13217.1"/>
    <property type="molecule type" value="Genomic_DNA"/>
</dbReference>
<keyword evidence="2" id="KW-1185">Reference proteome</keyword>
<dbReference type="KEGG" id="swf:E3E12_02270"/>
<dbReference type="SUPFAM" id="SSF51126">
    <property type="entry name" value="Pectin lyase-like"/>
    <property type="match status" value="1"/>
</dbReference>
<dbReference type="Gene3D" id="2.160.20.10">
    <property type="entry name" value="Single-stranded right-handed beta-helix, Pectin lyase-like"/>
    <property type="match status" value="1"/>
</dbReference>
<dbReference type="InterPro" id="IPR011050">
    <property type="entry name" value="Pectin_lyase_fold/virulence"/>
</dbReference>
<sequence length="489" mass="50953">MTGPFSVTLDTSILQSAPDGTADAPGFAFAQATNTGLYRNQDGNAVLTTQGQDVLVLDPEGLDFDLKDAPLLPSPLSLGQALSGVDVTPQMFDAENAIANHKPCDAAIERALAYLARTGGGILKFPRGFYYLDKSINITTSNIWLVGVGHGSTVLNFQASSNAMNGVRFTVNSEGQTQYRGGCLDMALVCKGTAQASDAGTFGLCTDATDDLLFRCLTISGFANGVGIMNTANTVRVQDIDVSDVANDAFYVNSPTSQYLVGCTGYQNFTPTGAGFHIQRTGGFMMTDCVSGGYISGCLIDPPEGATVQDGQILNCNFDDSQSVNINVDTTHGGYAINLDFTNARTGWSGKYGVAINGANTTGVKFLGGSASRCLQHGVLIEGGNNIEFHGFHSRGNGAENPGLYDGFALTGGESIVIVGGMAGPYAPRNSSETYGLSQQYGLVASSTFTGALRVVGTNLQGNLAGPVLLDAPQADISFTQCIGYTPAH</sequence>
<accession>A0A4Y6U9V4</accession>
<dbReference type="SMART" id="SM00710">
    <property type="entry name" value="PbH1"/>
    <property type="match status" value="7"/>
</dbReference>
<evidence type="ECO:0008006" key="3">
    <source>
        <dbReference type="Google" id="ProtNLM"/>
    </source>
</evidence>
<proteinExistence type="predicted"/>
<dbReference type="InterPro" id="IPR006626">
    <property type="entry name" value="PbH1"/>
</dbReference>
<evidence type="ECO:0000313" key="2">
    <source>
        <dbReference type="Proteomes" id="UP000318709"/>
    </source>
</evidence>
<dbReference type="Proteomes" id="UP000318709">
    <property type="component" value="Chromosome"/>
</dbReference>
<name>A0A4Y6U9V4_9PROT</name>
<evidence type="ECO:0000313" key="1">
    <source>
        <dbReference type="EMBL" id="QDH13217.1"/>
    </source>
</evidence>
<reference evidence="1 2" key="1">
    <citation type="submission" date="2019-03" db="EMBL/GenBank/DDBJ databases">
        <title>The complete genome sequence of Swingsia_sp. F3b2 LMG30590(T).</title>
        <authorList>
            <person name="Chua K.-O."/>
            <person name="Chan K.-G."/>
            <person name="See-Too W.-S."/>
        </authorList>
    </citation>
    <scope>NUCLEOTIDE SEQUENCE [LARGE SCALE GENOMIC DNA]</scope>
    <source>
        <strain evidence="1 2">F3b2</strain>
    </source>
</reference>
<dbReference type="AlphaFoldDB" id="A0A4Y6U9V4"/>